<evidence type="ECO:0000313" key="2">
    <source>
        <dbReference type="Proteomes" id="UP001500843"/>
    </source>
</evidence>
<proteinExistence type="predicted"/>
<gene>
    <name evidence="1" type="ORF">GCM10023198_41990</name>
</gene>
<reference evidence="2" key="1">
    <citation type="journal article" date="2019" name="Int. J. Syst. Evol. Microbiol.">
        <title>The Global Catalogue of Microorganisms (GCM) 10K type strain sequencing project: providing services to taxonomists for standard genome sequencing and annotation.</title>
        <authorList>
            <consortium name="The Broad Institute Genomics Platform"/>
            <consortium name="The Broad Institute Genome Sequencing Center for Infectious Disease"/>
            <person name="Wu L."/>
            <person name="Ma J."/>
        </authorList>
    </citation>
    <scope>NUCLEOTIDE SEQUENCE [LARGE SCALE GENOMIC DNA]</scope>
    <source>
        <strain evidence="2">JCM 17975</strain>
    </source>
</reference>
<comment type="caution">
    <text evidence="1">The sequence shown here is derived from an EMBL/GenBank/DDBJ whole genome shotgun (WGS) entry which is preliminary data.</text>
</comment>
<keyword evidence="2" id="KW-1185">Reference proteome</keyword>
<dbReference type="Proteomes" id="UP001500843">
    <property type="component" value="Unassembled WGS sequence"/>
</dbReference>
<dbReference type="EMBL" id="BAABHM010000018">
    <property type="protein sequence ID" value="GAA4714384.1"/>
    <property type="molecule type" value="Genomic_DNA"/>
</dbReference>
<dbReference type="RefSeq" id="WP_253873757.1">
    <property type="nucleotide sequence ID" value="NZ_BAABHM010000018.1"/>
</dbReference>
<accession>A0ABP8XSQ7</accession>
<sequence length="100" mass="11488">MDSIQASVAAATPRDPDGPETFDDALKLFGLDDAWLRDWIVATLDSLYDRTGWESAVFWIPPYKGYVAVGHPRVRTAYVRRASIQYPDRDDWPIIRYPSR</sequence>
<protein>
    <submittedName>
        <fullName evidence="1">Uncharacterized protein</fullName>
    </submittedName>
</protein>
<evidence type="ECO:0000313" key="1">
    <source>
        <dbReference type="EMBL" id="GAA4714384.1"/>
    </source>
</evidence>
<organism evidence="1 2">
    <name type="scientific">Promicromonospora umidemergens</name>
    <dbReference type="NCBI Taxonomy" id="629679"/>
    <lineage>
        <taxon>Bacteria</taxon>
        <taxon>Bacillati</taxon>
        <taxon>Actinomycetota</taxon>
        <taxon>Actinomycetes</taxon>
        <taxon>Micrococcales</taxon>
        <taxon>Promicromonosporaceae</taxon>
        <taxon>Promicromonospora</taxon>
    </lineage>
</organism>
<name>A0ABP8XSQ7_9MICO</name>